<feature type="chain" id="PRO_5014510916" evidence="3">
    <location>
        <begin position="26"/>
        <end position="419"/>
    </location>
</feature>
<evidence type="ECO:0000313" key="6">
    <source>
        <dbReference type="Proteomes" id="UP001279522"/>
    </source>
</evidence>
<comment type="subcellular location">
    <subcellularLocation>
        <location evidence="1">Periplasm</location>
    </subcellularLocation>
</comment>
<dbReference type="PANTHER" id="PTHR43649:SF12">
    <property type="entry name" value="DIACETYLCHITOBIOSE BINDING PROTEIN DASA"/>
    <property type="match status" value="1"/>
</dbReference>
<dbReference type="Pfam" id="PF01547">
    <property type="entry name" value="SBP_bac_1"/>
    <property type="match status" value="1"/>
</dbReference>
<dbReference type="PANTHER" id="PTHR43649">
    <property type="entry name" value="ARABINOSE-BINDING PROTEIN-RELATED"/>
    <property type="match status" value="1"/>
</dbReference>
<evidence type="ECO:0000256" key="3">
    <source>
        <dbReference type="SAM" id="SignalP"/>
    </source>
</evidence>
<dbReference type="Proteomes" id="UP000789647">
    <property type="component" value="Chromosome"/>
</dbReference>
<protein>
    <submittedName>
        <fullName evidence="4">ABC transporter substrate-binding protein YesO</fullName>
    </submittedName>
    <submittedName>
        <fullName evidence="5">Sugar ABC transporter substrate-binding protein</fullName>
    </submittedName>
</protein>
<dbReference type="EMBL" id="ABOSXX010000068">
    <property type="protein sequence ID" value="ELV3682923.1"/>
    <property type="molecule type" value="Genomic_DNA"/>
</dbReference>
<dbReference type="AlphaFoldDB" id="A0A0D7LTA9"/>
<name>A0A0D7LTA9_CITFR</name>
<reference evidence="4" key="1">
    <citation type="submission" date="2022-05" db="EMBL/GenBank/DDBJ databases">
        <authorList>
            <person name="Alioto T."/>
            <person name="Alioto T."/>
            <person name="Gomez Garrido J."/>
        </authorList>
    </citation>
    <scope>NUCLEOTIDE SEQUENCE</scope>
    <source>
        <strain evidence="4">112</strain>
    </source>
</reference>
<dbReference type="Proteomes" id="UP001279522">
    <property type="component" value="Unassembled WGS sequence"/>
</dbReference>
<dbReference type="EMBL" id="OW995941">
    <property type="protein sequence ID" value="CAH6563203.1"/>
    <property type="molecule type" value="Genomic_DNA"/>
</dbReference>
<evidence type="ECO:0000256" key="1">
    <source>
        <dbReference type="ARBA" id="ARBA00004418"/>
    </source>
</evidence>
<evidence type="ECO:0000256" key="2">
    <source>
        <dbReference type="ARBA" id="ARBA00008520"/>
    </source>
</evidence>
<keyword evidence="3" id="KW-0732">Signal</keyword>
<sequence length="419" mass="46959">MYTLNKNNVALACLISCLLATPVFASAEGQSDAKPVKLRYTLWDRNQLPGEQQLVNEFEKDNPGIKVEIELTPYDQYFIKLSSAVGGNVAPDVFWMNMPNFQQYVKNGMLEPLSNYLKDKSAPKLDDFVKSSVDAYQYQSQQYAIPRDIDAIAVWYNKKMFDQAGVSYPDKNWTWDDLKQKSEQLRKGLDKQSYPLAMEFSSGQDSYFNLLLQAGDKIVLPEGKTDVANDKAIAVYRDVQGMLNAGLIQPPGEMEASDVFQSNRVAMVYAGSWWALPFSQNELIKDHIGVVPMPKMAEQAGVSHSLAFAMSAKSQHKDAAWKFIEFMSSEHAQQTLATGKVVIPANQKVAKEWAEGFKDIDVSAYIDSLAFSHKYPTAGSNTAKWNSILNDGLKKVWTGTDPEKVMPGVAKRVEREMQK</sequence>
<dbReference type="InterPro" id="IPR050490">
    <property type="entry name" value="Bact_solute-bd_prot1"/>
</dbReference>
<accession>A0A0D7LTA9</accession>
<dbReference type="Gene3D" id="3.40.190.10">
    <property type="entry name" value="Periplasmic binding protein-like II"/>
    <property type="match status" value="1"/>
</dbReference>
<proteinExistence type="inferred from homology"/>
<dbReference type="CDD" id="cd13585">
    <property type="entry name" value="PBP2_TMBP_like"/>
    <property type="match status" value="1"/>
</dbReference>
<dbReference type="InterPro" id="IPR006059">
    <property type="entry name" value="SBP"/>
</dbReference>
<feature type="signal peptide" evidence="3">
    <location>
        <begin position="1"/>
        <end position="25"/>
    </location>
</feature>
<dbReference type="SUPFAM" id="SSF53850">
    <property type="entry name" value="Periplasmic binding protein-like II"/>
    <property type="match status" value="1"/>
</dbReference>
<dbReference type="RefSeq" id="WP_044701300.1">
    <property type="nucleotide sequence ID" value="NZ_AP028314.1"/>
</dbReference>
<evidence type="ECO:0000313" key="5">
    <source>
        <dbReference type="EMBL" id="ELV3682923.1"/>
    </source>
</evidence>
<comment type="similarity">
    <text evidence="2">Belongs to the bacterial solute-binding protein 1 family.</text>
</comment>
<gene>
    <name evidence="4" type="ORF">AI2935V1_0560</name>
    <name evidence="5" type="ORF">SGX49_005438</name>
</gene>
<reference evidence="5" key="2">
    <citation type="submission" date="2023-05" db="EMBL/GenBank/DDBJ databases">
        <authorList>
            <consortium name="Clinical and Environmental Microbiology Branch: Whole genome sequencing antimicrobial resistance pathogens in the healthcare setting"/>
        </authorList>
    </citation>
    <scope>NUCLEOTIDE SEQUENCE</scope>
    <source>
        <strain evidence="5">2023GN-00287</strain>
    </source>
</reference>
<organism evidence="5 6">
    <name type="scientific">Citrobacter freundii</name>
    <dbReference type="NCBI Taxonomy" id="546"/>
    <lineage>
        <taxon>Bacteria</taxon>
        <taxon>Pseudomonadati</taxon>
        <taxon>Pseudomonadota</taxon>
        <taxon>Gammaproteobacteria</taxon>
        <taxon>Enterobacterales</taxon>
        <taxon>Enterobacteriaceae</taxon>
        <taxon>Citrobacter</taxon>
        <taxon>Citrobacter freundii complex</taxon>
    </lineage>
</organism>
<dbReference type="GO" id="GO:0030288">
    <property type="term" value="C:outer membrane-bounded periplasmic space"/>
    <property type="evidence" value="ECO:0007669"/>
    <property type="project" value="UniProtKB-ARBA"/>
</dbReference>
<evidence type="ECO:0000313" key="4">
    <source>
        <dbReference type="EMBL" id="CAH6563203.1"/>
    </source>
</evidence>